<comment type="caution">
    <text evidence="8">The sequence shown here is derived from an EMBL/GenBank/DDBJ whole genome shotgun (WGS) entry which is preliminary data.</text>
</comment>
<dbReference type="GO" id="GO:0015341">
    <property type="term" value="F:zinc efflux antiporter activity"/>
    <property type="evidence" value="ECO:0007669"/>
    <property type="project" value="TreeGrafter"/>
</dbReference>
<dbReference type="Proteomes" id="UP000286482">
    <property type="component" value="Unassembled WGS sequence"/>
</dbReference>
<dbReference type="GO" id="GO:0015086">
    <property type="term" value="F:cadmium ion transmembrane transporter activity"/>
    <property type="evidence" value="ECO:0007669"/>
    <property type="project" value="TreeGrafter"/>
</dbReference>
<accession>A0A420EDQ1</accession>
<dbReference type="PANTHER" id="PTHR43840">
    <property type="entry name" value="MITOCHONDRIAL METAL TRANSPORTER 1-RELATED"/>
    <property type="match status" value="1"/>
</dbReference>
<name>A0A420EDQ1_9ALTE</name>
<evidence type="ECO:0000256" key="1">
    <source>
        <dbReference type="ARBA" id="ARBA00004141"/>
    </source>
</evidence>
<feature type="transmembrane region" description="Helical" evidence="6">
    <location>
        <begin position="34"/>
        <end position="55"/>
    </location>
</feature>
<dbReference type="AlphaFoldDB" id="A0A420EDQ1"/>
<keyword evidence="9" id="KW-1185">Reference proteome</keyword>
<evidence type="ECO:0000313" key="8">
    <source>
        <dbReference type="EMBL" id="RKF18796.1"/>
    </source>
</evidence>
<dbReference type="GO" id="GO:0015093">
    <property type="term" value="F:ferrous iron transmembrane transporter activity"/>
    <property type="evidence" value="ECO:0007669"/>
    <property type="project" value="TreeGrafter"/>
</dbReference>
<dbReference type="InterPro" id="IPR027469">
    <property type="entry name" value="Cation_efflux_TMD_sf"/>
</dbReference>
<organism evidence="8 9">
    <name type="scientific">Alginatibacterium sediminis</name>
    <dbReference type="NCBI Taxonomy" id="2164068"/>
    <lineage>
        <taxon>Bacteria</taxon>
        <taxon>Pseudomonadati</taxon>
        <taxon>Pseudomonadota</taxon>
        <taxon>Gammaproteobacteria</taxon>
        <taxon>Alteromonadales</taxon>
        <taxon>Alteromonadaceae</taxon>
        <taxon>Alginatibacterium</taxon>
    </lineage>
</organism>
<dbReference type="GO" id="GO:0005886">
    <property type="term" value="C:plasma membrane"/>
    <property type="evidence" value="ECO:0007669"/>
    <property type="project" value="TreeGrafter"/>
</dbReference>
<dbReference type="EMBL" id="RAQO01000005">
    <property type="protein sequence ID" value="RKF18796.1"/>
    <property type="molecule type" value="Genomic_DNA"/>
</dbReference>
<evidence type="ECO:0000256" key="5">
    <source>
        <dbReference type="ARBA" id="ARBA00023136"/>
    </source>
</evidence>
<dbReference type="InterPro" id="IPR050291">
    <property type="entry name" value="CDF_Transporter"/>
</dbReference>
<dbReference type="Gene3D" id="1.20.1510.10">
    <property type="entry name" value="Cation efflux protein transmembrane domain"/>
    <property type="match status" value="1"/>
</dbReference>
<evidence type="ECO:0000256" key="3">
    <source>
        <dbReference type="ARBA" id="ARBA00022692"/>
    </source>
</evidence>
<evidence type="ECO:0000256" key="6">
    <source>
        <dbReference type="SAM" id="Phobius"/>
    </source>
</evidence>
<feature type="transmembrane region" description="Helical" evidence="6">
    <location>
        <begin position="176"/>
        <end position="194"/>
    </location>
</feature>
<dbReference type="SUPFAM" id="SSF161111">
    <property type="entry name" value="Cation efflux protein transmembrane domain-like"/>
    <property type="match status" value="1"/>
</dbReference>
<reference evidence="8 9" key="1">
    <citation type="submission" date="2018-09" db="EMBL/GenBank/DDBJ databases">
        <authorList>
            <person name="Wang Z."/>
        </authorList>
    </citation>
    <scope>NUCLEOTIDE SEQUENCE [LARGE SCALE GENOMIC DNA]</scope>
    <source>
        <strain evidence="8 9">ALS 81</strain>
    </source>
</reference>
<proteinExistence type="predicted"/>
<dbReference type="OrthoDB" id="268546at2"/>
<dbReference type="RefSeq" id="WP_120354876.1">
    <property type="nucleotide sequence ID" value="NZ_RAQO01000005.1"/>
</dbReference>
<sequence>MNIERKTLLISASLAFVLALWGISMALYTGSGVIMLDGAYNLLSSVMAILGLRIAMLTSEPYNKRYPMGYFAFEPLLVVVKGISILLLVVFAISSNIQTLLDGGREPQVGLMLIYVVPAVICCVLAWFFCQRAFEQKPSSILNAEKQGWLLNAIITGSIGVALVLVMGIQETAFGWVARYVDQVLVIVFSILFLRDPYLLVKNGMKEISLSSPDTELTQDVTHALKNQVSHAEFEVTQTLVMKMGRRWWVTVEVRSIEPHMSVKSYEAFRQELRAMVSTYYDDHFTDVILLDLDSDTA</sequence>
<protein>
    <recommendedName>
        <fullName evidence="7">Cation efflux protein transmembrane domain-containing protein</fullName>
    </recommendedName>
</protein>
<feature type="transmembrane region" description="Helical" evidence="6">
    <location>
        <begin position="76"/>
        <end position="97"/>
    </location>
</feature>
<keyword evidence="3 6" id="KW-0812">Transmembrane</keyword>
<keyword evidence="2" id="KW-0813">Transport</keyword>
<keyword evidence="4 6" id="KW-1133">Transmembrane helix</keyword>
<dbReference type="GO" id="GO:0006882">
    <property type="term" value="P:intracellular zinc ion homeostasis"/>
    <property type="evidence" value="ECO:0007669"/>
    <property type="project" value="TreeGrafter"/>
</dbReference>
<keyword evidence="5 6" id="KW-0472">Membrane</keyword>
<evidence type="ECO:0000256" key="4">
    <source>
        <dbReference type="ARBA" id="ARBA00022989"/>
    </source>
</evidence>
<feature type="domain" description="Cation efflux protein transmembrane" evidence="7">
    <location>
        <begin position="8"/>
        <end position="207"/>
    </location>
</feature>
<evidence type="ECO:0000256" key="2">
    <source>
        <dbReference type="ARBA" id="ARBA00022448"/>
    </source>
</evidence>
<feature type="transmembrane region" description="Helical" evidence="6">
    <location>
        <begin position="109"/>
        <end position="129"/>
    </location>
</feature>
<dbReference type="PANTHER" id="PTHR43840:SF15">
    <property type="entry name" value="MITOCHONDRIAL METAL TRANSPORTER 1-RELATED"/>
    <property type="match status" value="1"/>
</dbReference>
<dbReference type="InterPro" id="IPR058533">
    <property type="entry name" value="Cation_efflux_TM"/>
</dbReference>
<feature type="transmembrane region" description="Helical" evidence="6">
    <location>
        <begin position="149"/>
        <end position="170"/>
    </location>
</feature>
<evidence type="ECO:0000259" key="7">
    <source>
        <dbReference type="Pfam" id="PF01545"/>
    </source>
</evidence>
<gene>
    <name evidence="8" type="ORF">DBZ36_10410</name>
</gene>
<evidence type="ECO:0000313" key="9">
    <source>
        <dbReference type="Proteomes" id="UP000286482"/>
    </source>
</evidence>
<comment type="subcellular location">
    <subcellularLocation>
        <location evidence="1">Membrane</location>
        <topology evidence="1">Multi-pass membrane protein</topology>
    </subcellularLocation>
</comment>
<dbReference type="Pfam" id="PF01545">
    <property type="entry name" value="Cation_efflux"/>
    <property type="match status" value="1"/>
</dbReference>
<feature type="transmembrane region" description="Helical" evidence="6">
    <location>
        <begin position="7"/>
        <end position="28"/>
    </location>
</feature>